<keyword evidence="1" id="KW-0677">Repeat</keyword>
<accession>A0A286DCM0</accession>
<keyword evidence="2" id="KW-0802">TPR repeat</keyword>
<organism evidence="4 5">
    <name type="scientific">Pseudoxanthomonas wuyuanensis</name>
    <dbReference type="NCBI Taxonomy" id="1073196"/>
    <lineage>
        <taxon>Bacteria</taxon>
        <taxon>Pseudomonadati</taxon>
        <taxon>Pseudomonadota</taxon>
        <taxon>Gammaproteobacteria</taxon>
        <taxon>Lysobacterales</taxon>
        <taxon>Lysobacteraceae</taxon>
        <taxon>Pseudoxanthomonas</taxon>
    </lineage>
</organism>
<dbReference type="PANTHER" id="PTHR44227:SF3">
    <property type="entry name" value="PROTEIN O-MANNOSYL-TRANSFERASE TMTC4"/>
    <property type="match status" value="1"/>
</dbReference>
<protein>
    <recommendedName>
        <fullName evidence="6">Tetratricopeptide repeat-containing protein</fullName>
    </recommendedName>
</protein>
<feature type="transmembrane region" description="Helical" evidence="3">
    <location>
        <begin position="174"/>
        <end position="196"/>
    </location>
</feature>
<evidence type="ECO:0000313" key="5">
    <source>
        <dbReference type="Proteomes" id="UP000219374"/>
    </source>
</evidence>
<dbReference type="EMBL" id="OCND01000009">
    <property type="protein sequence ID" value="SOD56359.1"/>
    <property type="molecule type" value="Genomic_DNA"/>
</dbReference>
<feature type="transmembrane region" description="Helical" evidence="3">
    <location>
        <begin position="340"/>
        <end position="359"/>
    </location>
</feature>
<keyword evidence="3" id="KW-0472">Membrane</keyword>
<dbReference type="OrthoDB" id="8566379at2"/>
<dbReference type="RefSeq" id="WP_097123100.1">
    <property type="nucleotide sequence ID" value="NZ_OCND01000009.1"/>
</dbReference>
<reference evidence="4 5" key="1">
    <citation type="submission" date="2017-09" db="EMBL/GenBank/DDBJ databases">
        <authorList>
            <person name="Ehlers B."/>
            <person name="Leendertz F.H."/>
        </authorList>
    </citation>
    <scope>NUCLEOTIDE SEQUENCE [LARGE SCALE GENOMIC DNA]</scope>
    <source>
        <strain evidence="4 5">CGMCC 1.10978</strain>
    </source>
</reference>
<evidence type="ECO:0008006" key="6">
    <source>
        <dbReference type="Google" id="ProtNLM"/>
    </source>
</evidence>
<sequence length="662" mass="73360">MQKFALLLRPVLWLTGASIACVLVYWSGLNGPFLFDDTQHLRQVESWLQGEIGFWAMAAGNGNLIFHRALAMASLGLNAVIGGESSFSFKLGNLTLHLLCGWVAYATLSRLLQHDKHLGAHAKPVAALICAVWLLHPLNVSTVLYVVQRMSQIATLFPLLGIWLYAATRNRMQAGLWSTSRALAVLFVTIPLLTFLGVQGKQSAIILPGLCLVVELGWFQRPREWPAALRWFYLLSIVLPAFVVVAVVIWKWQPLQASMLDWGMTPLERLISEPRAIWGYIRMLLVPHSQSMGLYTDDFPVSRGLLQPLTTLPALFGLIAISVAVWFLKKRLPATFVGWFWFLVAHSIEASIVPIELYYEHRNYLPAFGLLLMAVDLVAAALRWLAGKGIRGQRIAGTLAVCVLMAFGVQTLMRAQLWRSSLGISLAAIESHPNSARAHIAFGYSAMQAGLIGDTYLAFQRLASNPDPALASIGKVELTVLNCYLQKDSAPALLQEAASESPAFLNSVMQYAISNLVEVRNNNGCGRITAILLADAITQMVNQATAQPEASQAKWSMRFNAALAYHQGGDWDRALEQSRLAWKQSPDPTIALFHVKLLLHAKEVSEAKLVFWQVMDRAGYKRLEDLRPIPRTNALRAIRKEIDTYAASNGLAGIEQRPLSFY</sequence>
<name>A0A286DCM0_9GAMM</name>
<dbReference type="InterPro" id="IPR011990">
    <property type="entry name" value="TPR-like_helical_dom_sf"/>
</dbReference>
<feature type="transmembrane region" description="Helical" evidence="3">
    <location>
        <begin position="124"/>
        <end position="144"/>
    </location>
</feature>
<evidence type="ECO:0000313" key="4">
    <source>
        <dbReference type="EMBL" id="SOD56359.1"/>
    </source>
</evidence>
<feature type="transmembrane region" description="Helical" evidence="3">
    <location>
        <begin position="395"/>
        <end position="413"/>
    </location>
</feature>
<feature type="transmembrane region" description="Helical" evidence="3">
    <location>
        <begin position="231"/>
        <end position="252"/>
    </location>
</feature>
<dbReference type="InterPro" id="IPR052346">
    <property type="entry name" value="O-mannosyl-transferase_TMTC"/>
</dbReference>
<gene>
    <name evidence="4" type="ORF">SAMN06296416_10994</name>
</gene>
<evidence type="ECO:0000256" key="1">
    <source>
        <dbReference type="ARBA" id="ARBA00022737"/>
    </source>
</evidence>
<dbReference type="SUPFAM" id="SSF48452">
    <property type="entry name" value="TPR-like"/>
    <property type="match status" value="1"/>
</dbReference>
<proteinExistence type="predicted"/>
<feature type="transmembrane region" description="Helical" evidence="3">
    <location>
        <begin position="365"/>
        <end position="386"/>
    </location>
</feature>
<dbReference type="PROSITE" id="PS51257">
    <property type="entry name" value="PROKAR_LIPOPROTEIN"/>
    <property type="match status" value="1"/>
</dbReference>
<feature type="transmembrane region" description="Helical" evidence="3">
    <location>
        <begin position="202"/>
        <end position="219"/>
    </location>
</feature>
<feature type="transmembrane region" description="Helical" evidence="3">
    <location>
        <begin position="305"/>
        <end position="328"/>
    </location>
</feature>
<dbReference type="Proteomes" id="UP000219374">
    <property type="component" value="Unassembled WGS sequence"/>
</dbReference>
<evidence type="ECO:0000256" key="2">
    <source>
        <dbReference type="ARBA" id="ARBA00022803"/>
    </source>
</evidence>
<keyword evidence="3" id="KW-0812">Transmembrane</keyword>
<dbReference type="PANTHER" id="PTHR44227">
    <property type="match status" value="1"/>
</dbReference>
<dbReference type="AlphaFoldDB" id="A0A286DCM0"/>
<evidence type="ECO:0000256" key="3">
    <source>
        <dbReference type="SAM" id="Phobius"/>
    </source>
</evidence>
<keyword evidence="3" id="KW-1133">Transmembrane helix</keyword>
<keyword evidence="5" id="KW-1185">Reference proteome</keyword>